<feature type="compositionally biased region" description="Basic and acidic residues" evidence="1">
    <location>
        <begin position="35"/>
        <end position="134"/>
    </location>
</feature>
<evidence type="ECO:0000313" key="2">
    <source>
        <dbReference type="EMBL" id="KAJ7632315.1"/>
    </source>
</evidence>
<evidence type="ECO:0000313" key="3">
    <source>
        <dbReference type="Proteomes" id="UP001221142"/>
    </source>
</evidence>
<feature type="region of interest" description="Disordered" evidence="1">
    <location>
        <begin position="1"/>
        <end position="221"/>
    </location>
</feature>
<reference evidence="2" key="1">
    <citation type="submission" date="2023-03" db="EMBL/GenBank/DDBJ databases">
        <title>Massive genome expansion in bonnet fungi (Mycena s.s.) driven by repeated elements and novel gene families across ecological guilds.</title>
        <authorList>
            <consortium name="Lawrence Berkeley National Laboratory"/>
            <person name="Harder C.B."/>
            <person name="Miyauchi S."/>
            <person name="Viragh M."/>
            <person name="Kuo A."/>
            <person name="Thoen E."/>
            <person name="Andreopoulos B."/>
            <person name="Lu D."/>
            <person name="Skrede I."/>
            <person name="Drula E."/>
            <person name="Henrissat B."/>
            <person name="Morin E."/>
            <person name="Kohler A."/>
            <person name="Barry K."/>
            <person name="LaButti K."/>
            <person name="Morin E."/>
            <person name="Salamov A."/>
            <person name="Lipzen A."/>
            <person name="Mereny Z."/>
            <person name="Hegedus B."/>
            <person name="Baldrian P."/>
            <person name="Stursova M."/>
            <person name="Weitz H."/>
            <person name="Taylor A."/>
            <person name="Grigoriev I.V."/>
            <person name="Nagy L.G."/>
            <person name="Martin F."/>
            <person name="Kauserud H."/>
        </authorList>
    </citation>
    <scope>NUCLEOTIDE SEQUENCE</scope>
    <source>
        <strain evidence="2">9284</strain>
    </source>
</reference>
<organism evidence="2 3">
    <name type="scientific">Roridomyces roridus</name>
    <dbReference type="NCBI Taxonomy" id="1738132"/>
    <lineage>
        <taxon>Eukaryota</taxon>
        <taxon>Fungi</taxon>
        <taxon>Dikarya</taxon>
        <taxon>Basidiomycota</taxon>
        <taxon>Agaricomycotina</taxon>
        <taxon>Agaricomycetes</taxon>
        <taxon>Agaricomycetidae</taxon>
        <taxon>Agaricales</taxon>
        <taxon>Marasmiineae</taxon>
        <taxon>Mycenaceae</taxon>
        <taxon>Roridomyces</taxon>
    </lineage>
</organism>
<comment type="caution">
    <text evidence="2">The sequence shown here is derived from an EMBL/GenBank/DDBJ whole genome shotgun (WGS) entry which is preliminary data.</text>
</comment>
<keyword evidence="3" id="KW-1185">Reference proteome</keyword>
<evidence type="ECO:0000256" key="1">
    <source>
        <dbReference type="SAM" id="MobiDB-lite"/>
    </source>
</evidence>
<feature type="compositionally biased region" description="Low complexity" evidence="1">
    <location>
        <begin position="204"/>
        <end position="221"/>
    </location>
</feature>
<gene>
    <name evidence="2" type="ORF">FB45DRAFT_912135</name>
</gene>
<accession>A0AAD7FQ91</accession>
<dbReference type="AlphaFoldDB" id="A0AAD7FQ91"/>
<proteinExistence type="predicted"/>
<sequence length="221" mass="23954">MATNTEPPANSLGLDFKDDAGPETKPATSTSQEPAEEKRKPYVNPERVKTGGNQRDKLSEEALSERMARMREQNEKIKQRRLDVQADEEAFKMTQESERVKLAQSRKIQEGVDRTREQNAKRKLDKQSTREWDSMKVGQISNRPPPKADDDEKPPPGPPSSPPTAESGGWVRGGGPRGSPSPRNNRGGRGRGGGRGGPDPPTSTAPVSSSPTAATSTSESA</sequence>
<dbReference type="Proteomes" id="UP001221142">
    <property type="component" value="Unassembled WGS sequence"/>
</dbReference>
<name>A0AAD7FQ91_9AGAR</name>
<protein>
    <submittedName>
        <fullName evidence="2">Uncharacterized protein</fullName>
    </submittedName>
</protein>
<dbReference type="EMBL" id="JARKIF010000008">
    <property type="protein sequence ID" value="KAJ7632315.1"/>
    <property type="molecule type" value="Genomic_DNA"/>
</dbReference>